<comment type="caution">
    <text evidence="9">The sequence shown here is derived from an EMBL/GenBank/DDBJ whole genome shotgun (WGS) entry which is preliminary data.</text>
</comment>
<dbReference type="GO" id="GO:0003700">
    <property type="term" value="F:DNA-binding transcription factor activity"/>
    <property type="evidence" value="ECO:0007669"/>
    <property type="project" value="InterPro"/>
</dbReference>
<evidence type="ECO:0000256" key="5">
    <source>
        <dbReference type="ARBA" id="ARBA00023163"/>
    </source>
</evidence>
<reference evidence="9" key="1">
    <citation type="submission" date="2022-12" db="EMBL/GenBank/DDBJ databases">
        <authorList>
            <person name="Webb A."/>
        </authorList>
    </citation>
    <scope>NUCLEOTIDE SEQUENCE</scope>
    <source>
        <strain evidence="9">Hp1</strain>
    </source>
</reference>
<feature type="compositionally biased region" description="Polar residues" evidence="7">
    <location>
        <begin position="508"/>
        <end position="522"/>
    </location>
</feature>
<dbReference type="PANTHER" id="PTHR46373:SF2">
    <property type="entry name" value="RWP-RK DOMAIN-CONTAINING PROTEIN"/>
    <property type="match status" value="1"/>
</dbReference>
<feature type="compositionally biased region" description="Basic and acidic residues" evidence="7">
    <location>
        <begin position="412"/>
        <end position="431"/>
    </location>
</feature>
<organism evidence="9 10">
    <name type="scientific">Hyaloperonospora brassicae</name>
    <name type="common">Brassica downy mildew</name>
    <name type="synonym">Peronospora brassicae</name>
    <dbReference type="NCBI Taxonomy" id="162125"/>
    <lineage>
        <taxon>Eukaryota</taxon>
        <taxon>Sar</taxon>
        <taxon>Stramenopiles</taxon>
        <taxon>Oomycota</taxon>
        <taxon>Peronosporomycetes</taxon>
        <taxon>Peronosporales</taxon>
        <taxon>Peronosporaceae</taxon>
        <taxon>Hyaloperonospora</taxon>
    </lineage>
</organism>
<feature type="compositionally biased region" description="Basic residues" evidence="7">
    <location>
        <begin position="445"/>
        <end position="457"/>
    </location>
</feature>
<dbReference type="InterPro" id="IPR044607">
    <property type="entry name" value="RKD-like"/>
</dbReference>
<name>A0AAV0URK5_HYABA</name>
<feature type="domain" description="RWP-RK" evidence="8">
    <location>
        <begin position="250"/>
        <end position="341"/>
    </location>
</feature>
<dbReference type="PANTHER" id="PTHR46373">
    <property type="entry name" value="PROTEIN RKD4"/>
    <property type="match status" value="1"/>
</dbReference>
<dbReference type="AlphaFoldDB" id="A0AAV0URK5"/>
<keyword evidence="4" id="KW-0238">DNA-binding</keyword>
<feature type="compositionally biased region" description="Basic and acidic residues" evidence="7">
    <location>
        <begin position="494"/>
        <end position="507"/>
    </location>
</feature>
<evidence type="ECO:0000259" key="8">
    <source>
        <dbReference type="PROSITE" id="PS51519"/>
    </source>
</evidence>
<accession>A0AAV0URK5</accession>
<gene>
    <name evidence="9" type="ORF">HBR001_LOCUS7860</name>
</gene>
<keyword evidence="2" id="KW-0805">Transcription regulation</keyword>
<evidence type="ECO:0000256" key="4">
    <source>
        <dbReference type="ARBA" id="ARBA00023125"/>
    </source>
</evidence>
<keyword evidence="5" id="KW-0804">Transcription</keyword>
<dbReference type="InterPro" id="IPR003035">
    <property type="entry name" value="RWP-RK_dom"/>
</dbReference>
<dbReference type="Pfam" id="PF02042">
    <property type="entry name" value="RWP-RK"/>
    <property type="match status" value="1"/>
</dbReference>
<dbReference type="EMBL" id="CANTFL010001426">
    <property type="protein sequence ID" value="CAI5739552.1"/>
    <property type="molecule type" value="Genomic_DNA"/>
</dbReference>
<evidence type="ECO:0000256" key="3">
    <source>
        <dbReference type="ARBA" id="ARBA00023054"/>
    </source>
</evidence>
<dbReference type="Proteomes" id="UP001162031">
    <property type="component" value="Unassembled WGS sequence"/>
</dbReference>
<sequence>MAAEMEQHRAPELVLAAYIEESRALAPVDVVVSSRSDLLLWPDVSLLQPLAPKLRTAGESNCSSTFAPPSGAYVEDDDLPTALPQLSHELSSVGGLCNAVLPVSPSVLRDVQLDARCMATNWSYEASQNMYALWTPPPALHVDVAMPSVMHLQGQHSVQFQQHYPLLLDQQLEPGLSLQMSPIHGSSFSPFGSVSATPAPLPPYPMPVVVQQPPQECGVLAGFSTPPTAANLSDIMASGDLSMFLAPNGSPTSLTKHYVRPMAHVGGTSSVKDLTLNELRPHFNKPMAVVAKELGVCITLMKKICRRNGLLRWPHRRIRSLVNRISSLQTLSSTATNVERKRFAGQIAGLRKELSTVIQNPNEKKSHKARTEHCQSLVRPEKGSHPQVMDDFPIALIADDIGSQAGHRGNKSRFEENGSHELDTRAKTDPKKKVKGAGGSSVHKLAARVRARTKSRKPSFGLHAHRPPPIEIPRHDELPSISRSRSQSVPARKLRGDRQYGRGRDTCTDISVTGARPSTTTHRNGRRGSISSILNGIPE</sequence>
<feature type="compositionally biased region" description="Polar residues" evidence="7">
    <location>
        <begin position="529"/>
        <end position="539"/>
    </location>
</feature>
<protein>
    <recommendedName>
        <fullName evidence="8">RWP-RK domain-containing protein</fullName>
    </recommendedName>
</protein>
<proteinExistence type="predicted"/>
<evidence type="ECO:0000313" key="9">
    <source>
        <dbReference type="EMBL" id="CAI5739552.1"/>
    </source>
</evidence>
<evidence type="ECO:0000256" key="1">
    <source>
        <dbReference type="ARBA" id="ARBA00004049"/>
    </source>
</evidence>
<evidence type="ECO:0000256" key="6">
    <source>
        <dbReference type="ARBA" id="ARBA00023242"/>
    </source>
</evidence>
<evidence type="ECO:0000256" key="7">
    <source>
        <dbReference type="SAM" id="MobiDB-lite"/>
    </source>
</evidence>
<dbReference type="PROSITE" id="PS51519">
    <property type="entry name" value="RWP_RK"/>
    <property type="match status" value="1"/>
</dbReference>
<comment type="function">
    <text evidence="1">Putative transcription factor.</text>
</comment>
<keyword evidence="6" id="KW-0539">Nucleus</keyword>
<keyword evidence="10" id="KW-1185">Reference proteome</keyword>
<keyword evidence="3" id="KW-0175">Coiled coil</keyword>
<evidence type="ECO:0000256" key="2">
    <source>
        <dbReference type="ARBA" id="ARBA00023015"/>
    </source>
</evidence>
<evidence type="ECO:0000313" key="10">
    <source>
        <dbReference type="Proteomes" id="UP001162031"/>
    </source>
</evidence>
<feature type="region of interest" description="Disordered" evidence="7">
    <location>
        <begin position="403"/>
        <end position="539"/>
    </location>
</feature>
<dbReference type="GO" id="GO:0003677">
    <property type="term" value="F:DNA binding"/>
    <property type="evidence" value="ECO:0007669"/>
    <property type="project" value="UniProtKB-KW"/>
</dbReference>